<reference evidence="5" key="3">
    <citation type="submission" date="2021-05" db="UniProtKB">
        <authorList>
            <consortium name="EnsemblPlants"/>
        </authorList>
    </citation>
    <scope>IDENTIFICATION</scope>
    <source>
        <strain evidence="5">cv. B73</strain>
    </source>
</reference>
<feature type="domain" description="Fcf2 pre-rRNA processing C-terminal" evidence="4">
    <location>
        <begin position="164"/>
        <end position="227"/>
    </location>
</feature>
<dbReference type="GO" id="GO:0005730">
    <property type="term" value="C:nucleolus"/>
    <property type="evidence" value="ECO:0000318"/>
    <property type="project" value="GO_Central"/>
</dbReference>
<dbReference type="AlphaFoldDB" id="A0A804LPL8"/>
<proteinExistence type="predicted"/>
<dbReference type="Gene3D" id="3.40.50.300">
    <property type="entry name" value="P-loop containing nucleotide triphosphate hydrolases"/>
    <property type="match status" value="1"/>
</dbReference>
<dbReference type="InterPro" id="IPR039883">
    <property type="entry name" value="Fcf2/DNTTIP2"/>
</dbReference>
<dbReference type="InterPro" id="IPR014810">
    <property type="entry name" value="Fcf2_C"/>
</dbReference>
<keyword evidence="6" id="KW-1185">Reference proteome</keyword>
<evidence type="ECO:0000259" key="4">
    <source>
        <dbReference type="Pfam" id="PF08698"/>
    </source>
</evidence>
<name>A0A804LPL8_MAIZE</name>
<dbReference type="InParanoid" id="A0A804LPL8"/>
<dbReference type="PANTHER" id="PTHR21686:SF12">
    <property type="entry name" value="DEOXYNUCLEOTIDYLTRANSFERASE TERMINAL-INTERACTING PROTEIN 2"/>
    <property type="match status" value="1"/>
</dbReference>
<keyword evidence="2" id="KW-0539">Nucleus</keyword>
<sequence length="231" mass="26028">MPPSLSTSHARACTHPLVTQTIASSAPVIATASASAESSDRSRFHKREICQARLQKMDGFDQTVIVKVVMATNRVDTLDPTSLRPGRLDRKVEFPLPDWRQKRLVFQVCTAKKNLSEEANLEDYFCRPDKICDADVEVLLSCAGQSCQNYEKGREAAPYSKAILRHIIDLKRHFKRAGKSKVVPKYFQVGTVVEPASEFYSSRLKNRERKATLVDELLSDQSLKSYRVQPA</sequence>
<dbReference type="PANTHER" id="PTHR21686">
    <property type="entry name" value="DEOXYNUCLEOTIDYLTRANSFERASE TERMINAL-INTERACTING PROTEIN 2"/>
    <property type="match status" value="1"/>
</dbReference>
<comment type="subcellular location">
    <subcellularLocation>
        <location evidence="1">Nucleus</location>
        <location evidence="1">Nucleolus</location>
    </subcellularLocation>
</comment>
<evidence type="ECO:0000259" key="3">
    <source>
        <dbReference type="Pfam" id="PF00004"/>
    </source>
</evidence>
<dbReference type="SUPFAM" id="SSF52540">
    <property type="entry name" value="P-loop containing nucleoside triphosphate hydrolases"/>
    <property type="match status" value="1"/>
</dbReference>
<dbReference type="GO" id="GO:0006396">
    <property type="term" value="P:RNA processing"/>
    <property type="evidence" value="ECO:0000318"/>
    <property type="project" value="GO_Central"/>
</dbReference>
<feature type="domain" description="ATPase AAA-type core" evidence="3">
    <location>
        <begin position="39"/>
        <end position="96"/>
    </location>
</feature>
<dbReference type="Proteomes" id="UP000007305">
    <property type="component" value="Chromosome 1"/>
</dbReference>
<dbReference type="InterPro" id="IPR003959">
    <property type="entry name" value="ATPase_AAA_core"/>
</dbReference>
<dbReference type="Gene3D" id="1.10.8.60">
    <property type="match status" value="1"/>
</dbReference>
<reference evidence="6" key="1">
    <citation type="submission" date="2015-12" db="EMBL/GenBank/DDBJ databases">
        <title>Update maize B73 reference genome by single molecule sequencing technologies.</title>
        <authorList>
            <consortium name="Maize Genome Sequencing Project"/>
            <person name="Ware D."/>
        </authorList>
    </citation>
    <scope>NUCLEOTIDE SEQUENCE [LARGE SCALE GENOMIC DNA]</scope>
    <source>
        <strain evidence="6">cv. B73</strain>
    </source>
</reference>
<accession>A0A804LPL8</accession>
<protein>
    <submittedName>
        <fullName evidence="5">Uncharacterized protein</fullName>
    </submittedName>
</protein>
<dbReference type="Pfam" id="PF08698">
    <property type="entry name" value="Fcf2"/>
    <property type="match status" value="1"/>
</dbReference>
<dbReference type="EnsemblPlants" id="Zm00001eb026470_T001">
    <property type="protein sequence ID" value="Zm00001eb026470_P001"/>
    <property type="gene ID" value="Zm00001eb026470"/>
</dbReference>
<evidence type="ECO:0000256" key="2">
    <source>
        <dbReference type="ARBA" id="ARBA00023242"/>
    </source>
</evidence>
<dbReference type="Gramene" id="Zm00001eb026470_T001">
    <property type="protein sequence ID" value="Zm00001eb026470_P001"/>
    <property type="gene ID" value="Zm00001eb026470"/>
</dbReference>
<dbReference type="InterPro" id="IPR027417">
    <property type="entry name" value="P-loop_NTPase"/>
</dbReference>
<evidence type="ECO:0000256" key="1">
    <source>
        <dbReference type="ARBA" id="ARBA00004604"/>
    </source>
</evidence>
<reference evidence="5" key="2">
    <citation type="submission" date="2019-07" db="EMBL/GenBank/DDBJ databases">
        <authorList>
            <person name="Seetharam A."/>
            <person name="Woodhouse M."/>
            <person name="Cannon E."/>
        </authorList>
    </citation>
    <scope>NUCLEOTIDE SEQUENCE [LARGE SCALE GENOMIC DNA]</scope>
    <source>
        <strain evidence="5">cv. B73</strain>
    </source>
</reference>
<organism evidence="5 6">
    <name type="scientific">Zea mays</name>
    <name type="common">Maize</name>
    <dbReference type="NCBI Taxonomy" id="4577"/>
    <lineage>
        <taxon>Eukaryota</taxon>
        <taxon>Viridiplantae</taxon>
        <taxon>Streptophyta</taxon>
        <taxon>Embryophyta</taxon>
        <taxon>Tracheophyta</taxon>
        <taxon>Spermatophyta</taxon>
        <taxon>Magnoliopsida</taxon>
        <taxon>Liliopsida</taxon>
        <taxon>Poales</taxon>
        <taxon>Poaceae</taxon>
        <taxon>PACMAD clade</taxon>
        <taxon>Panicoideae</taxon>
        <taxon>Andropogonodae</taxon>
        <taxon>Andropogoneae</taxon>
        <taxon>Tripsacinae</taxon>
        <taxon>Zea</taxon>
    </lineage>
</organism>
<evidence type="ECO:0000313" key="5">
    <source>
        <dbReference type="EnsemblPlants" id="Zm00001eb026470_P001"/>
    </source>
</evidence>
<dbReference type="Pfam" id="PF00004">
    <property type="entry name" value="AAA"/>
    <property type="match status" value="1"/>
</dbReference>
<dbReference type="GO" id="GO:0016887">
    <property type="term" value="F:ATP hydrolysis activity"/>
    <property type="evidence" value="ECO:0007669"/>
    <property type="project" value="InterPro"/>
</dbReference>
<evidence type="ECO:0000313" key="6">
    <source>
        <dbReference type="Proteomes" id="UP000007305"/>
    </source>
</evidence>
<dbReference type="GO" id="GO:0005524">
    <property type="term" value="F:ATP binding"/>
    <property type="evidence" value="ECO:0007669"/>
    <property type="project" value="InterPro"/>
</dbReference>